<dbReference type="Proteomes" id="UP000298390">
    <property type="component" value="Unassembled WGS sequence"/>
</dbReference>
<evidence type="ECO:0000313" key="5">
    <source>
        <dbReference type="Proteomes" id="UP000814176"/>
    </source>
</evidence>
<dbReference type="EMBL" id="JADCUA010000018">
    <property type="protein sequence ID" value="KAH9833389.1"/>
    <property type="molecule type" value="Genomic_DNA"/>
</dbReference>
<protein>
    <submittedName>
        <fullName evidence="3">Uncharacterized protein</fullName>
    </submittedName>
</protein>
<comment type="caution">
    <text evidence="3">The sequence shown here is derived from an EMBL/GenBank/DDBJ whole genome shotgun (WGS) entry which is preliminary data.</text>
</comment>
<evidence type="ECO:0000313" key="3">
    <source>
        <dbReference type="EMBL" id="TFY54126.1"/>
    </source>
</evidence>
<dbReference type="EMBL" id="SEKV01000735">
    <property type="protein sequence ID" value="TFY54126.1"/>
    <property type="molecule type" value="Genomic_DNA"/>
</dbReference>
<evidence type="ECO:0000313" key="4">
    <source>
        <dbReference type="Proteomes" id="UP000298390"/>
    </source>
</evidence>
<dbReference type="RefSeq" id="XP_047776129.1">
    <property type="nucleotide sequence ID" value="XM_047927761.1"/>
</dbReference>
<dbReference type="Proteomes" id="UP000814176">
    <property type="component" value="Unassembled WGS sequence"/>
</dbReference>
<name>A0A4Y9XVF8_9APHY</name>
<dbReference type="AlphaFoldDB" id="A0A4Y9XVF8"/>
<evidence type="ECO:0000313" key="2">
    <source>
        <dbReference type="EMBL" id="KAH9833389.1"/>
    </source>
</evidence>
<keyword evidence="5" id="KW-1185">Reference proteome</keyword>
<organism evidence="3 4">
    <name type="scientific">Rhodofomes roseus</name>
    <dbReference type="NCBI Taxonomy" id="34475"/>
    <lineage>
        <taxon>Eukaryota</taxon>
        <taxon>Fungi</taxon>
        <taxon>Dikarya</taxon>
        <taxon>Basidiomycota</taxon>
        <taxon>Agaricomycotina</taxon>
        <taxon>Agaricomycetes</taxon>
        <taxon>Polyporales</taxon>
        <taxon>Rhodofomes</taxon>
    </lineage>
</organism>
<evidence type="ECO:0000256" key="1">
    <source>
        <dbReference type="SAM" id="SignalP"/>
    </source>
</evidence>
<gene>
    <name evidence="2" type="ORF">C8Q71DRAFT_860186</name>
    <name evidence="3" type="ORF">EVJ58_g9038</name>
</gene>
<proteinExistence type="predicted"/>
<accession>A0A4Y9XVF8</accession>
<keyword evidence="1" id="KW-0732">Signal</keyword>
<sequence>MHARTILSVISAAIAAMPAFSAPLGVNVDGLFNRSFVEAERREHRKRQY</sequence>
<feature type="chain" id="PRO_5021310656" evidence="1">
    <location>
        <begin position="22"/>
        <end position="49"/>
    </location>
</feature>
<feature type="signal peptide" evidence="1">
    <location>
        <begin position="1"/>
        <end position="21"/>
    </location>
</feature>
<reference evidence="3 4" key="1">
    <citation type="submission" date="2019-01" db="EMBL/GenBank/DDBJ databases">
        <title>Genome sequencing of the rare red list fungi Fomitopsis rosea.</title>
        <authorList>
            <person name="Buettner E."/>
            <person name="Kellner H."/>
        </authorList>
    </citation>
    <scope>NUCLEOTIDE SEQUENCE [LARGE SCALE GENOMIC DNA]</scope>
    <source>
        <strain evidence="3 4">DSM 105464</strain>
    </source>
</reference>
<reference evidence="2 5" key="2">
    <citation type="journal article" date="2021" name="Environ. Microbiol.">
        <title>Gene family expansions and transcriptome signatures uncover fungal adaptations to wood decay.</title>
        <authorList>
            <person name="Hage H."/>
            <person name="Miyauchi S."/>
            <person name="Viragh M."/>
            <person name="Drula E."/>
            <person name="Min B."/>
            <person name="Chaduli D."/>
            <person name="Navarro D."/>
            <person name="Favel A."/>
            <person name="Norest M."/>
            <person name="Lesage-Meessen L."/>
            <person name="Balint B."/>
            <person name="Merenyi Z."/>
            <person name="de Eugenio L."/>
            <person name="Morin E."/>
            <person name="Martinez A.T."/>
            <person name="Baldrian P."/>
            <person name="Stursova M."/>
            <person name="Martinez M.J."/>
            <person name="Novotny C."/>
            <person name="Magnuson J.K."/>
            <person name="Spatafora J.W."/>
            <person name="Maurice S."/>
            <person name="Pangilinan J."/>
            <person name="Andreopoulos W."/>
            <person name="LaButti K."/>
            <person name="Hundley H."/>
            <person name="Na H."/>
            <person name="Kuo A."/>
            <person name="Barry K."/>
            <person name="Lipzen A."/>
            <person name="Henrissat B."/>
            <person name="Riley R."/>
            <person name="Ahrendt S."/>
            <person name="Nagy L.G."/>
            <person name="Grigoriev I.V."/>
            <person name="Martin F."/>
            <person name="Rosso M.N."/>
        </authorList>
    </citation>
    <scope>NUCLEOTIDE SEQUENCE [LARGE SCALE GENOMIC DNA]</scope>
    <source>
        <strain evidence="2 5">CIRM-BRFM 1785</strain>
    </source>
</reference>
<dbReference type="GeneID" id="72008493"/>